<sequence>MSRLYDRVVTAAGSRDLGDLDAAEMDSLERARGKVVRADEIAEYMRGLAGGKGWDLFGDFPRVVPPFDRTFIEFRHRQDGQVWALGLLFEREDLFHGVPFEEALATVGEGRLDSVVSWARARLSGGIETVEDLERIASHGRPSGLSATAAGAEQDGPSGSGGAPRGLRRRYEDVAARARWACRASLFFEQHKGKPAGPMLRWRMLVAPDQRAVGRDDGEPALDSEAATGGEGAKDGLGAAILPALFAISLMQCDNVVERAHEPPNKLSKKFEKRTGRPLTRYYTLEIEPMKRVLRHEGRVEDLGLRRALHICRGHFKTYTEERPLFGRYAGTFFFRDHARGAKESGEVEKDYDVKTP</sequence>
<protein>
    <submittedName>
        <fullName evidence="2">Uncharacterized protein</fullName>
    </submittedName>
</protein>
<accession>A0A6G8QDN9</accession>
<dbReference type="AlphaFoldDB" id="A0A6G8QDN9"/>
<evidence type="ECO:0000313" key="2">
    <source>
        <dbReference type="EMBL" id="QIN84511.1"/>
    </source>
</evidence>
<dbReference type="EMBL" id="CP045119">
    <property type="protein sequence ID" value="QIN84511.1"/>
    <property type="molecule type" value="Genomic_DNA"/>
</dbReference>
<gene>
    <name evidence="2" type="ORF">GBA63_19070</name>
</gene>
<dbReference type="Proteomes" id="UP000501452">
    <property type="component" value="Chromosome"/>
</dbReference>
<dbReference type="KEGG" id="rub:GBA63_19070"/>
<name>A0A6G8QDN9_9ACTN</name>
<evidence type="ECO:0000313" key="3">
    <source>
        <dbReference type="Proteomes" id="UP000501452"/>
    </source>
</evidence>
<feature type="region of interest" description="Disordered" evidence="1">
    <location>
        <begin position="141"/>
        <end position="167"/>
    </location>
</feature>
<organism evidence="2 3">
    <name type="scientific">Rubrobacter tropicus</name>
    <dbReference type="NCBI Taxonomy" id="2653851"/>
    <lineage>
        <taxon>Bacteria</taxon>
        <taxon>Bacillati</taxon>
        <taxon>Actinomycetota</taxon>
        <taxon>Rubrobacteria</taxon>
        <taxon>Rubrobacterales</taxon>
        <taxon>Rubrobacteraceae</taxon>
        <taxon>Rubrobacter</taxon>
    </lineage>
</organism>
<reference evidence="2 3" key="1">
    <citation type="submission" date="2019-10" db="EMBL/GenBank/DDBJ databases">
        <title>Rubrobacter sp nov SCSIO 52090 isolated from a deep-sea sediment in the South China Sea.</title>
        <authorList>
            <person name="Chen R.W."/>
        </authorList>
    </citation>
    <scope>NUCLEOTIDE SEQUENCE [LARGE SCALE GENOMIC DNA]</scope>
    <source>
        <strain evidence="2 3">SCSIO 52909</strain>
    </source>
</reference>
<keyword evidence="3" id="KW-1185">Reference proteome</keyword>
<dbReference type="RefSeq" id="WP_166178769.1">
    <property type="nucleotide sequence ID" value="NZ_CP045119.1"/>
</dbReference>
<proteinExistence type="predicted"/>
<evidence type="ECO:0000256" key="1">
    <source>
        <dbReference type="SAM" id="MobiDB-lite"/>
    </source>
</evidence>